<dbReference type="EMBL" id="BAAAQN010000041">
    <property type="protein sequence ID" value="GAA2046605.1"/>
    <property type="molecule type" value="Genomic_DNA"/>
</dbReference>
<organism evidence="1 2">
    <name type="scientific">Catenulispora yoronensis</name>
    <dbReference type="NCBI Taxonomy" id="450799"/>
    <lineage>
        <taxon>Bacteria</taxon>
        <taxon>Bacillati</taxon>
        <taxon>Actinomycetota</taxon>
        <taxon>Actinomycetes</taxon>
        <taxon>Catenulisporales</taxon>
        <taxon>Catenulisporaceae</taxon>
        <taxon>Catenulispora</taxon>
    </lineage>
</organism>
<protein>
    <recommendedName>
        <fullName evidence="3">DUF4254 domain-containing protein</fullName>
    </recommendedName>
</protein>
<evidence type="ECO:0000313" key="1">
    <source>
        <dbReference type="EMBL" id="GAA2046605.1"/>
    </source>
</evidence>
<dbReference type="RefSeq" id="WP_344668924.1">
    <property type="nucleotide sequence ID" value="NZ_BAAAQN010000041.1"/>
</dbReference>
<reference evidence="1 2" key="1">
    <citation type="journal article" date="2019" name="Int. J. Syst. Evol. Microbiol.">
        <title>The Global Catalogue of Microorganisms (GCM) 10K type strain sequencing project: providing services to taxonomists for standard genome sequencing and annotation.</title>
        <authorList>
            <consortium name="The Broad Institute Genomics Platform"/>
            <consortium name="The Broad Institute Genome Sequencing Center for Infectious Disease"/>
            <person name="Wu L."/>
            <person name="Ma J."/>
        </authorList>
    </citation>
    <scope>NUCLEOTIDE SEQUENCE [LARGE SCALE GENOMIC DNA]</scope>
    <source>
        <strain evidence="1 2">JCM 16014</strain>
    </source>
</reference>
<sequence>MNPPAATIPAPPEAVFEPIQIETIGNGAEDLWTIVHRRAAAAWSTAAPPSPDLGASEDAHLARIRAVLLDLDHIVHDALADHVPSASIDLALRPVLADVRTALHAPERSNEPVDLDLFEPEMCGGYPDNLDRAAWAAEAVRVFGLRTRQIGPHNGACVDGVEEMAADLICDLMHLVDAIGGNAEYTVERGLGYHLDEVEEEVDDDNLSLAAGTAALR</sequence>
<dbReference type="Proteomes" id="UP001500751">
    <property type="component" value="Unassembled WGS sequence"/>
</dbReference>
<evidence type="ECO:0000313" key="2">
    <source>
        <dbReference type="Proteomes" id="UP001500751"/>
    </source>
</evidence>
<keyword evidence="2" id="KW-1185">Reference proteome</keyword>
<proteinExistence type="predicted"/>
<gene>
    <name evidence="1" type="ORF">GCM10009839_58880</name>
</gene>
<accession>A0ABN2V2B0</accession>
<evidence type="ECO:0008006" key="3">
    <source>
        <dbReference type="Google" id="ProtNLM"/>
    </source>
</evidence>
<comment type="caution">
    <text evidence="1">The sequence shown here is derived from an EMBL/GenBank/DDBJ whole genome shotgun (WGS) entry which is preliminary data.</text>
</comment>
<name>A0ABN2V2B0_9ACTN</name>